<sequence>MSIEEGVDEELRAALTVTPLIHLVPKQGLAPLVSPLVLAEPVSLPSSLPAKQIDIHDSELLDLLGADLMNYDDDSELIQFKRFPSTQKVASEVPLSSVEKRLLDRQQDNQYTTSEQKTIQGPRLSIRKKYDMDDITTHNQTYERKFSREISKEVSPSTKRSADEVPDSGRKIVKFSDSDLRKAAAEKVEHLIKDVDFDGPKLDGILEAIKLLHKDLDMDGCVKIQKLCHGYLVDMMGELAKRDLADLPSVNTNLQSVQSCVVASSCILWIMNDNVGSKTLLVGEYVIEIANLVYLIVSSLLVAISEGPPGDDSNRAWVVRIVSELASLLRLLGKLNSNLSLEEEALTKLELASVQLVFEELFNRGKSMSLPIESLRSSAALFITDIHKHSVSQRPFLLNELIMNFLRLPTKKLEARNYQTERGVKVQLFSMIAVRISHEHDDAGKLALGIVQRVIEKFDAASKALFEFFMEDLNLMLSFPEWAAGAVLLKALVEQVLSTLMHKENPPPVEVYFLEVLANTCKNVLVLKNVAVMADKEEILAQCSKYGSPDATAYMERLLEDQPDDKFSYVQYLLRGLDGFTSVFLSSLGHLLESPKTKIKTKTVKILAMLSEYHPNLLASAALQQSLSARLCDEATLVRDAAYEFLGKYIRAHPNDADKFCNQLCNALSDEGISVRKKAIRLTKDIYSMFGADAKVSVGTRLLKRLNDEEDNIKSEAVTMMMECWIVPLGDHSRCKTATTEIINLARSHHKTLENLELFLESYVFKKPNVLNLVSCLIESLLDFVSDDSETKEGALLLLSICSKCKPDLMGQNQLIALQPFLTDESNCSTKSYRFALRVLKNILPTVTSLRPDFIDPVQGFLLKKLTKFSHTELHEAIPSLWQFCKIKKDFLKMVNAAVSTMKMMRKYIDHSHRDNRLAKLIQLLSCLVKHCQLENHRETFINAGVGLKHNEPVVSLAVKYVTSFCQTTTPLSVEVIAVSSLLVTCSNYPRILMSAPVLAVFDGALESTPEMIKAVIQSMIRFLREKESASTSTKSNLEDIVDDACPGIVQRYISRMLSLSLSDKGEYAYLPFQFVQVALELGFANPKICIPTIIALEASPVAIIQSSATNMHRELFGKHESLVDSSYQEGIRLAFENKLLSTQFFCVVHSILHASKMARNKFIHAICRSMTLDKVEFLLFCIERIPLVGFRSMEEIFIILLELQDKIHSADAGTVDHAAALSVYAMIELYRHLTAVYRITDEQVESFGAGSLEIDQRHTPKESKNATLSLEWFHENINNADCLEECIKYIKEFV</sequence>
<dbReference type="Pfam" id="PF12830">
    <property type="entry name" value="Nipped-B_C"/>
    <property type="match status" value="1"/>
</dbReference>
<dbReference type="GO" id="GO:0140588">
    <property type="term" value="P:chromatin looping"/>
    <property type="evidence" value="ECO:0007669"/>
    <property type="project" value="InterPro"/>
</dbReference>
<dbReference type="InterPro" id="IPR011989">
    <property type="entry name" value="ARM-like"/>
</dbReference>
<gene>
    <name evidence="8" type="primary">SCC2</name>
    <name evidence="8" type="ORF">Cantr_06014</name>
</gene>
<evidence type="ECO:0000256" key="2">
    <source>
        <dbReference type="ARBA" id="ARBA00009252"/>
    </source>
</evidence>
<evidence type="ECO:0000256" key="1">
    <source>
        <dbReference type="ARBA" id="ARBA00004123"/>
    </source>
</evidence>
<protein>
    <recommendedName>
        <fullName evidence="6">Sister chromatid cohesion protein</fullName>
    </recommendedName>
</protein>
<dbReference type="GO" id="GO:0071169">
    <property type="term" value="P:establishment of protein localization to chromatin"/>
    <property type="evidence" value="ECO:0007669"/>
    <property type="project" value="TreeGrafter"/>
</dbReference>
<dbReference type="GO" id="GO:0034087">
    <property type="term" value="P:establishment of mitotic sister chromatid cohesion"/>
    <property type="evidence" value="ECO:0007669"/>
    <property type="project" value="TreeGrafter"/>
</dbReference>
<dbReference type="GO" id="GO:0090694">
    <property type="term" value="C:Scc2-Scc4 cohesin loading complex"/>
    <property type="evidence" value="ECO:0007669"/>
    <property type="project" value="TreeGrafter"/>
</dbReference>
<organism evidence="8 9">
    <name type="scientific">Candida viswanathii</name>
    <dbReference type="NCBI Taxonomy" id="5486"/>
    <lineage>
        <taxon>Eukaryota</taxon>
        <taxon>Fungi</taxon>
        <taxon>Dikarya</taxon>
        <taxon>Ascomycota</taxon>
        <taxon>Saccharomycotina</taxon>
        <taxon>Pichiomycetes</taxon>
        <taxon>Debaryomycetaceae</taxon>
        <taxon>Candida/Lodderomyces clade</taxon>
        <taxon>Candida</taxon>
    </lineage>
</organism>
<evidence type="ECO:0000313" key="9">
    <source>
        <dbReference type="Proteomes" id="UP000253472"/>
    </source>
</evidence>
<evidence type="ECO:0000256" key="4">
    <source>
        <dbReference type="ARBA" id="ARBA00023242"/>
    </source>
</evidence>
<dbReference type="InterPro" id="IPR016024">
    <property type="entry name" value="ARM-type_fold"/>
</dbReference>
<dbReference type="GO" id="GO:0003682">
    <property type="term" value="F:chromatin binding"/>
    <property type="evidence" value="ECO:0007669"/>
    <property type="project" value="TreeGrafter"/>
</dbReference>
<dbReference type="PANTHER" id="PTHR21704">
    <property type="entry name" value="NIPPED-B-LIKE PROTEIN DELANGIN SCC2-RELATED"/>
    <property type="match status" value="1"/>
</dbReference>
<dbReference type="GO" id="GO:0061775">
    <property type="term" value="F:cohesin loader activity"/>
    <property type="evidence" value="ECO:0007669"/>
    <property type="project" value="InterPro"/>
</dbReference>
<dbReference type="SUPFAM" id="SSF48371">
    <property type="entry name" value="ARM repeat"/>
    <property type="match status" value="1"/>
</dbReference>
<keyword evidence="4 6" id="KW-0539">Nucleus</keyword>
<comment type="similarity">
    <text evidence="2 6">Belongs to the SCC2/Nipped-B family.</text>
</comment>
<dbReference type="GO" id="GO:1990414">
    <property type="term" value="P:replication-born double-strand break repair via sister chromatid exchange"/>
    <property type="evidence" value="ECO:0007669"/>
    <property type="project" value="TreeGrafter"/>
</dbReference>
<dbReference type="OrthoDB" id="418242at2759"/>
<evidence type="ECO:0000259" key="7">
    <source>
        <dbReference type="Pfam" id="PF12830"/>
    </source>
</evidence>
<dbReference type="InterPro" id="IPR026003">
    <property type="entry name" value="Cohesin_HEAT"/>
</dbReference>
<dbReference type="EMBL" id="QLNQ01000029">
    <property type="protein sequence ID" value="RCK55934.1"/>
    <property type="molecule type" value="Genomic_DNA"/>
</dbReference>
<accession>A0A367XQN7</accession>
<reference evidence="8 9" key="1">
    <citation type="submission" date="2018-06" db="EMBL/GenBank/DDBJ databases">
        <title>Whole genome sequencing of Candida tropicalis (genome annotated by CSBL at Korea University).</title>
        <authorList>
            <person name="Ahn J."/>
        </authorList>
    </citation>
    <scope>NUCLEOTIDE SEQUENCE [LARGE SCALE GENOMIC DNA]</scope>
    <source>
        <strain evidence="8 9">ATCC 20962</strain>
    </source>
</reference>
<proteinExistence type="inferred from homology"/>
<evidence type="ECO:0000256" key="5">
    <source>
        <dbReference type="ARBA" id="ARBA00023306"/>
    </source>
</evidence>
<dbReference type="Proteomes" id="UP000253472">
    <property type="component" value="Unassembled WGS sequence"/>
</dbReference>
<keyword evidence="3 6" id="KW-0677">Repeat</keyword>
<evidence type="ECO:0000256" key="6">
    <source>
        <dbReference type="RuleBase" id="RU364107"/>
    </source>
</evidence>
<comment type="subcellular location">
    <subcellularLocation>
        <location evidence="1 6">Nucleus</location>
    </subcellularLocation>
</comment>
<dbReference type="PANTHER" id="PTHR21704:SF18">
    <property type="entry name" value="NIPPED-B-LIKE PROTEIN"/>
    <property type="match status" value="1"/>
</dbReference>
<dbReference type="Gene3D" id="1.25.10.10">
    <property type="entry name" value="Leucine-rich Repeat Variant"/>
    <property type="match status" value="1"/>
</dbReference>
<dbReference type="InterPro" id="IPR024986">
    <property type="entry name" value="Nipped-B_C"/>
</dbReference>
<dbReference type="GO" id="GO:0010468">
    <property type="term" value="P:regulation of gene expression"/>
    <property type="evidence" value="ECO:0007669"/>
    <property type="project" value="InterPro"/>
</dbReference>
<dbReference type="STRING" id="5486.A0A367XQN7"/>
<name>A0A367XQN7_9ASCO</name>
<dbReference type="InterPro" id="IPR033031">
    <property type="entry name" value="Scc2/Nipped-B"/>
</dbReference>
<keyword evidence="9" id="KW-1185">Reference proteome</keyword>
<dbReference type="Pfam" id="PF12765">
    <property type="entry name" value="Cohesin_HEAT"/>
    <property type="match status" value="1"/>
</dbReference>
<evidence type="ECO:0000256" key="3">
    <source>
        <dbReference type="ARBA" id="ARBA00022737"/>
    </source>
</evidence>
<evidence type="ECO:0000313" key="8">
    <source>
        <dbReference type="EMBL" id="RCK55934.1"/>
    </source>
</evidence>
<keyword evidence="5 6" id="KW-0131">Cell cycle</keyword>
<comment type="caution">
    <text evidence="8">The sequence shown here is derived from an EMBL/GenBank/DDBJ whole genome shotgun (WGS) entry which is preliminary data.</text>
</comment>
<feature type="domain" description="Sister chromatid cohesion C-terminal" evidence="7">
    <location>
        <begin position="1046"/>
        <end position="1204"/>
    </location>
</feature>